<proteinExistence type="predicted"/>
<dbReference type="EMBL" id="ML208366">
    <property type="protein sequence ID" value="TFK67801.1"/>
    <property type="molecule type" value="Genomic_DNA"/>
</dbReference>
<evidence type="ECO:0000313" key="2">
    <source>
        <dbReference type="Proteomes" id="UP000308600"/>
    </source>
</evidence>
<sequence length="105" mass="11908">VMDKLDEEIAQMEATIQLLKARIMAFRVARNALAPINQLPADVLIEIFALVGCQDGEANHLLSIPNVAHMWRQIALSYPQLWATFDSSNFRSPDLWLSRSRSFPL</sequence>
<feature type="non-terminal residue" evidence="1">
    <location>
        <position position="105"/>
    </location>
</feature>
<evidence type="ECO:0000313" key="1">
    <source>
        <dbReference type="EMBL" id="TFK67801.1"/>
    </source>
</evidence>
<gene>
    <name evidence="1" type="ORF">BDN72DRAFT_745114</name>
</gene>
<name>A0ACD3AR55_9AGAR</name>
<organism evidence="1 2">
    <name type="scientific">Pluteus cervinus</name>
    <dbReference type="NCBI Taxonomy" id="181527"/>
    <lineage>
        <taxon>Eukaryota</taxon>
        <taxon>Fungi</taxon>
        <taxon>Dikarya</taxon>
        <taxon>Basidiomycota</taxon>
        <taxon>Agaricomycotina</taxon>
        <taxon>Agaricomycetes</taxon>
        <taxon>Agaricomycetidae</taxon>
        <taxon>Agaricales</taxon>
        <taxon>Pluteineae</taxon>
        <taxon>Pluteaceae</taxon>
        <taxon>Pluteus</taxon>
    </lineage>
</organism>
<feature type="non-terminal residue" evidence="1">
    <location>
        <position position="1"/>
    </location>
</feature>
<accession>A0ACD3AR55</accession>
<dbReference type="Proteomes" id="UP000308600">
    <property type="component" value="Unassembled WGS sequence"/>
</dbReference>
<protein>
    <submittedName>
        <fullName evidence="1">Uncharacterized protein</fullName>
    </submittedName>
</protein>
<keyword evidence="2" id="KW-1185">Reference proteome</keyword>
<reference evidence="1 2" key="1">
    <citation type="journal article" date="2019" name="Nat. Ecol. Evol.">
        <title>Megaphylogeny resolves global patterns of mushroom evolution.</title>
        <authorList>
            <person name="Varga T."/>
            <person name="Krizsan K."/>
            <person name="Foldi C."/>
            <person name="Dima B."/>
            <person name="Sanchez-Garcia M."/>
            <person name="Sanchez-Ramirez S."/>
            <person name="Szollosi G.J."/>
            <person name="Szarkandi J.G."/>
            <person name="Papp V."/>
            <person name="Albert L."/>
            <person name="Andreopoulos W."/>
            <person name="Angelini C."/>
            <person name="Antonin V."/>
            <person name="Barry K.W."/>
            <person name="Bougher N.L."/>
            <person name="Buchanan P."/>
            <person name="Buyck B."/>
            <person name="Bense V."/>
            <person name="Catcheside P."/>
            <person name="Chovatia M."/>
            <person name="Cooper J."/>
            <person name="Damon W."/>
            <person name="Desjardin D."/>
            <person name="Finy P."/>
            <person name="Geml J."/>
            <person name="Haridas S."/>
            <person name="Hughes K."/>
            <person name="Justo A."/>
            <person name="Karasinski D."/>
            <person name="Kautmanova I."/>
            <person name="Kiss B."/>
            <person name="Kocsube S."/>
            <person name="Kotiranta H."/>
            <person name="LaButti K.M."/>
            <person name="Lechner B.E."/>
            <person name="Liimatainen K."/>
            <person name="Lipzen A."/>
            <person name="Lukacs Z."/>
            <person name="Mihaltcheva S."/>
            <person name="Morgado L.N."/>
            <person name="Niskanen T."/>
            <person name="Noordeloos M.E."/>
            <person name="Ohm R.A."/>
            <person name="Ortiz-Santana B."/>
            <person name="Ovrebo C."/>
            <person name="Racz N."/>
            <person name="Riley R."/>
            <person name="Savchenko A."/>
            <person name="Shiryaev A."/>
            <person name="Soop K."/>
            <person name="Spirin V."/>
            <person name="Szebenyi C."/>
            <person name="Tomsovsky M."/>
            <person name="Tulloss R.E."/>
            <person name="Uehling J."/>
            <person name="Grigoriev I.V."/>
            <person name="Vagvolgyi C."/>
            <person name="Papp T."/>
            <person name="Martin F.M."/>
            <person name="Miettinen O."/>
            <person name="Hibbett D.S."/>
            <person name="Nagy L.G."/>
        </authorList>
    </citation>
    <scope>NUCLEOTIDE SEQUENCE [LARGE SCALE GENOMIC DNA]</scope>
    <source>
        <strain evidence="1 2">NL-1719</strain>
    </source>
</reference>